<comment type="similarity">
    <text evidence="2">Belongs to the NCF2/NOXA1 family.</text>
</comment>
<dbReference type="Gene3D" id="1.25.40.10">
    <property type="entry name" value="Tetratricopeptide repeat domain"/>
    <property type="match status" value="1"/>
</dbReference>
<feature type="repeat" description="TPR" evidence="7">
    <location>
        <begin position="49"/>
        <end position="82"/>
    </location>
</feature>
<evidence type="ECO:0000256" key="5">
    <source>
        <dbReference type="ARBA" id="ARBA00022737"/>
    </source>
</evidence>
<accession>A0AAD9VEG6</accession>
<feature type="compositionally biased region" description="Basic and acidic residues" evidence="8">
    <location>
        <begin position="222"/>
        <end position="231"/>
    </location>
</feature>
<dbReference type="GO" id="GO:0005737">
    <property type="term" value="C:cytoplasm"/>
    <property type="evidence" value="ECO:0007669"/>
    <property type="project" value="UniProtKB-SubCell"/>
</dbReference>
<evidence type="ECO:0000313" key="10">
    <source>
        <dbReference type="Proteomes" id="UP001249851"/>
    </source>
</evidence>
<dbReference type="InterPro" id="IPR051864">
    <property type="entry name" value="NCF2_NOXA1"/>
</dbReference>
<feature type="region of interest" description="Disordered" evidence="8">
    <location>
        <begin position="222"/>
        <end position="375"/>
    </location>
</feature>
<evidence type="ECO:0000256" key="1">
    <source>
        <dbReference type="ARBA" id="ARBA00004496"/>
    </source>
</evidence>
<evidence type="ECO:0000313" key="9">
    <source>
        <dbReference type="EMBL" id="KAK2571429.1"/>
    </source>
</evidence>
<proteinExistence type="inferred from homology"/>
<dbReference type="AlphaFoldDB" id="A0AAD9VEG6"/>
<dbReference type="PROSITE" id="PS50005">
    <property type="entry name" value="TPR"/>
    <property type="match status" value="1"/>
</dbReference>
<dbReference type="InterPro" id="IPR019734">
    <property type="entry name" value="TPR_rpt"/>
</dbReference>
<comment type="subcellular location">
    <subcellularLocation>
        <location evidence="1">Cytoplasm</location>
    </subcellularLocation>
</comment>
<dbReference type="GO" id="GO:0042554">
    <property type="term" value="P:superoxide anion generation"/>
    <property type="evidence" value="ECO:0007669"/>
    <property type="project" value="TreeGrafter"/>
</dbReference>
<comment type="caution">
    <text evidence="9">The sequence shown here is derived from an EMBL/GenBank/DDBJ whole genome shotgun (WGS) entry which is preliminary data.</text>
</comment>
<dbReference type="SMART" id="SM00028">
    <property type="entry name" value="TPR"/>
    <property type="match status" value="3"/>
</dbReference>
<evidence type="ECO:0000256" key="8">
    <source>
        <dbReference type="SAM" id="MobiDB-lite"/>
    </source>
</evidence>
<dbReference type="Proteomes" id="UP001249851">
    <property type="component" value="Unassembled WGS sequence"/>
</dbReference>
<dbReference type="PANTHER" id="PTHR15175">
    <property type="entry name" value="NEUTROPHIL CYTOSOLIC FACTOR 2, NEUTROPHIL NADPH OXIDASE FACTOR 2"/>
    <property type="match status" value="1"/>
</dbReference>
<keyword evidence="5" id="KW-0677">Repeat</keyword>
<feature type="compositionally biased region" description="Basic and acidic residues" evidence="8">
    <location>
        <begin position="239"/>
        <end position="248"/>
    </location>
</feature>
<dbReference type="PANTHER" id="PTHR15175:SF0">
    <property type="entry name" value="SH3 DOMAIN-CONTAINING PROTEIN C23A1.17"/>
    <property type="match status" value="1"/>
</dbReference>
<dbReference type="GO" id="GO:0016176">
    <property type="term" value="F:superoxide-generating NADPH oxidase activator activity"/>
    <property type="evidence" value="ECO:0007669"/>
    <property type="project" value="TreeGrafter"/>
</dbReference>
<keyword evidence="3" id="KW-0728">SH3 domain</keyword>
<evidence type="ECO:0000256" key="4">
    <source>
        <dbReference type="ARBA" id="ARBA00022490"/>
    </source>
</evidence>
<dbReference type="FunFam" id="1.25.40.10:FF:000017">
    <property type="entry name" value="NADPH oxidase regulator NoxR"/>
    <property type="match status" value="1"/>
</dbReference>
<keyword evidence="4" id="KW-0963">Cytoplasm</keyword>
<evidence type="ECO:0000256" key="6">
    <source>
        <dbReference type="ARBA" id="ARBA00022803"/>
    </source>
</evidence>
<sequence>MTEMSMVETLTIWSLGVSSMDAGEFEDALKKFSVLEERTDSSQQLITSGRNLFNIGQTYLALGELENAAQSFQASVDKDKMMAVAHFMLGNVNLALNRDGEALQNFTDSQFYLRGNKLINYQQLGLKFKLYLCEILANRAIAHSRLGDAQEAKNDFLQALQAKVEPRHSVIEDSLLGWQSGETVKPLVVPSHAVFTPQKKQLDAIKGKKNYLGESKVVAAHDVTKFPDSRPKTPTPSRKVIENEKPAEENGQATKEVATTRQALMQDLRKSDTRKSLKRVQMPSEPPSRPLPAASDRPSSPRRPPPELRPSSPRTLPARIGAESRSPLLPRKKISDDYSHSGMRLSGFELKPPDKPLPPAPKKSPLPQRKISSSSRTRDVTFQLILTRSVKVSSSASAYDLLRAAAETFKMPENSLGLWYKKNGQLSALEDEDFEGILNSPADGRGTIYCYENKE</sequence>
<protein>
    <submittedName>
        <fullName evidence="9">Neutrophil cytosol factor 2</fullName>
    </submittedName>
</protein>
<organism evidence="9 10">
    <name type="scientific">Acropora cervicornis</name>
    <name type="common">Staghorn coral</name>
    <dbReference type="NCBI Taxonomy" id="6130"/>
    <lineage>
        <taxon>Eukaryota</taxon>
        <taxon>Metazoa</taxon>
        <taxon>Cnidaria</taxon>
        <taxon>Anthozoa</taxon>
        <taxon>Hexacorallia</taxon>
        <taxon>Scleractinia</taxon>
        <taxon>Astrocoeniina</taxon>
        <taxon>Acroporidae</taxon>
        <taxon>Acropora</taxon>
    </lineage>
</organism>
<evidence type="ECO:0000256" key="7">
    <source>
        <dbReference type="PROSITE-ProRule" id="PRU00339"/>
    </source>
</evidence>
<dbReference type="Pfam" id="PF13432">
    <property type="entry name" value="TPR_16"/>
    <property type="match status" value="1"/>
</dbReference>
<evidence type="ECO:0000256" key="2">
    <source>
        <dbReference type="ARBA" id="ARBA00008051"/>
    </source>
</evidence>
<dbReference type="EMBL" id="JARQWQ010000006">
    <property type="protein sequence ID" value="KAK2571429.1"/>
    <property type="molecule type" value="Genomic_DNA"/>
</dbReference>
<keyword evidence="10" id="KW-1185">Reference proteome</keyword>
<dbReference type="SUPFAM" id="SSF48452">
    <property type="entry name" value="TPR-like"/>
    <property type="match status" value="1"/>
</dbReference>
<name>A0AAD9VEG6_ACRCE</name>
<evidence type="ECO:0000256" key="3">
    <source>
        <dbReference type="ARBA" id="ARBA00022443"/>
    </source>
</evidence>
<dbReference type="InterPro" id="IPR011990">
    <property type="entry name" value="TPR-like_helical_dom_sf"/>
</dbReference>
<keyword evidence="6 7" id="KW-0802">TPR repeat</keyword>
<feature type="compositionally biased region" description="Polar residues" evidence="8">
    <location>
        <begin position="251"/>
        <end position="263"/>
    </location>
</feature>
<reference evidence="9" key="1">
    <citation type="journal article" date="2023" name="G3 (Bethesda)">
        <title>Whole genome assembly and annotation of the endangered Caribbean coral Acropora cervicornis.</title>
        <authorList>
            <person name="Selwyn J.D."/>
            <person name="Vollmer S.V."/>
        </authorList>
    </citation>
    <scope>NUCLEOTIDE SEQUENCE</scope>
    <source>
        <strain evidence="9">K2</strain>
    </source>
</reference>
<dbReference type="Pfam" id="PF13181">
    <property type="entry name" value="TPR_8"/>
    <property type="match status" value="1"/>
</dbReference>
<feature type="compositionally biased region" description="Pro residues" evidence="8">
    <location>
        <begin position="355"/>
        <end position="364"/>
    </location>
</feature>
<gene>
    <name evidence="9" type="ORF">P5673_004020</name>
</gene>
<reference evidence="9" key="2">
    <citation type="journal article" date="2023" name="Science">
        <title>Genomic signatures of disease resistance in endangered staghorn corals.</title>
        <authorList>
            <person name="Vollmer S.V."/>
            <person name="Selwyn J.D."/>
            <person name="Despard B.A."/>
            <person name="Roesel C.L."/>
        </authorList>
    </citation>
    <scope>NUCLEOTIDE SEQUENCE</scope>
    <source>
        <strain evidence="9">K2</strain>
    </source>
</reference>